<reference evidence="2 3" key="1">
    <citation type="submission" date="2017-10" db="EMBL/GenBank/DDBJ databases">
        <title>The draft genome sequence of Lewinella nigricans NBRC 102662.</title>
        <authorList>
            <person name="Wang K."/>
        </authorList>
    </citation>
    <scope>NUCLEOTIDE SEQUENCE [LARGE SCALE GENOMIC DNA]</scope>
    <source>
        <strain evidence="2 3">NBRC 102662</strain>
    </source>
</reference>
<dbReference type="AlphaFoldDB" id="A0A2D0NFW3"/>
<keyword evidence="2" id="KW-0808">Transferase</keyword>
<dbReference type="OrthoDB" id="166979at2"/>
<dbReference type="Gene3D" id="2.170.270.10">
    <property type="entry name" value="SET domain"/>
    <property type="match status" value="1"/>
</dbReference>
<dbReference type="Proteomes" id="UP000223913">
    <property type="component" value="Unassembled WGS sequence"/>
</dbReference>
<dbReference type="Pfam" id="PF00856">
    <property type="entry name" value="SET"/>
    <property type="match status" value="1"/>
</dbReference>
<dbReference type="RefSeq" id="WP_099149305.1">
    <property type="nucleotide sequence ID" value="NZ_PDUD01000010.1"/>
</dbReference>
<dbReference type="SUPFAM" id="SSF82199">
    <property type="entry name" value="SET domain"/>
    <property type="match status" value="1"/>
</dbReference>
<name>A0A2D0NFW3_FLAN2</name>
<dbReference type="InterPro" id="IPR001214">
    <property type="entry name" value="SET_dom"/>
</dbReference>
<proteinExistence type="predicted"/>
<evidence type="ECO:0000313" key="3">
    <source>
        <dbReference type="Proteomes" id="UP000223913"/>
    </source>
</evidence>
<comment type="caution">
    <text evidence="2">The sequence shown here is derived from an EMBL/GenBank/DDBJ whole genome shotgun (WGS) entry which is preliminary data.</text>
</comment>
<accession>A0A2D0NFW3</accession>
<dbReference type="PROSITE" id="PS50280">
    <property type="entry name" value="SET"/>
    <property type="match status" value="1"/>
</dbReference>
<feature type="domain" description="SET" evidence="1">
    <location>
        <begin position="4"/>
        <end position="112"/>
    </location>
</feature>
<keyword evidence="3" id="KW-1185">Reference proteome</keyword>
<keyword evidence="2" id="KW-0489">Methyltransferase</keyword>
<gene>
    <name evidence="2" type="ORF">CRP01_07020</name>
</gene>
<dbReference type="InterPro" id="IPR046341">
    <property type="entry name" value="SET_dom_sf"/>
</dbReference>
<sequence>MMHPNTQVRFINGAIGCGVFATRFIPKGTIVYVKDALELEVSADQYALLTPVLQEAVEKYSYIDERGYRILSWDHAKYVNHCCNCNTMSTGYGFEIAIRDIYPDEEITDEYGLFNLEAEMPLSCAQPNCRQKVGKYDLDTYFASWDEKVQSALELVKALDQPLYPLIESDTRHALEQYLAHLAEYRSVRGLKFHEEASLAVTGSPNGVH</sequence>
<dbReference type="GO" id="GO:0032259">
    <property type="term" value="P:methylation"/>
    <property type="evidence" value="ECO:0007669"/>
    <property type="project" value="UniProtKB-KW"/>
</dbReference>
<dbReference type="GO" id="GO:0008168">
    <property type="term" value="F:methyltransferase activity"/>
    <property type="evidence" value="ECO:0007669"/>
    <property type="project" value="UniProtKB-KW"/>
</dbReference>
<organism evidence="2 3">
    <name type="scientific">Flavilitoribacter nigricans (strain ATCC 23147 / DSM 23189 / NBRC 102662 / NCIMB 1420 / SS-2)</name>
    <name type="common">Lewinella nigricans</name>
    <dbReference type="NCBI Taxonomy" id="1122177"/>
    <lineage>
        <taxon>Bacteria</taxon>
        <taxon>Pseudomonadati</taxon>
        <taxon>Bacteroidota</taxon>
        <taxon>Saprospiria</taxon>
        <taxon>Saprospirales</taxon>
        <taxon>Lewinellaceae</taxon>
        <taxon>Flavilitoribacter</taxon>
    </lineage>
</organism>
<protein>
    <submittedName>
        <fullName evidence="2">SET domain-containing protein-lysine N-methyltransferase</fullName>
    </submittedName>
</protein>
<dbReference type="EMBL" id="PDUD01000010">
    <property type="protein sequence ID" value="PHN07375.1"/>
    <property type="molecule type" value="Genomic_DNA"/>
</dbReference>
<evidence type="ECO:0000313" key="2">
    <source>
        <dbReference type="EMBL" id="PHN07375.1"/>
    </source>
</evidence>
<dbReference type="SMART" id="SM00317">
    <property type="entry name" value="SET"/>
    <property type="match status" value="1"/>
</dbReference>
<evidence type="ECO:0000259" key="1">
    <source>
        <dbReference type="PROSITE" id="PS50280"/>
    </source>
</evidence>